<feature type="compositionally biased region" description="Low complexity" evidence="9">
    <location>
        <begin position="190"/>
        <end position="200"/>
    </location>
</feature>
<dbReference type="GO" id="GO:0005737">
    <property type="term" value="C:cytoplasm"/>
    <property type="evidence" value="ECO:0007669"/>
    <property type="project" value="UniProtKB-SubCell"/>
</dbReference>
<keyword evidence="7" id="KW-0804">Transcription</keyword>
<evidence type="ECO:0000256" key="8">
    <source>
        <dbReference type="ARBA" id="ARBA00023242"/>
    </source>
</evidence>
<evidence type="ECO:0000256" key="1">
    <source>
        <dbReference type="ARBA" id="ARBA00004123"/>
    </source>
</evidence>
<keyword evidence="8" id="KW-0539">Nucleus</keyword>
<feature type="region of interest" description="Disordered" evidence="9">
    <location>
        <begin position="189"/>
        <end position="264"/>
    </location>
</feature>
<comment type="caution">
    <text evidence="10">The sequence shown here is derived from an EMBL/GenBank/DDBJ whole genome shotgun (WGS) entry which is preliminary data.</text>
</comment>
<evidence type="ECO:0000256" key="4">
    <source>
        <dbReference type="ARBA" id="ARBA00022490"/>
    </source>
</evidence>
<name>A0AA43QI56_9LECA</name>
<feature type="compositionally biased region" description="Polar residues" evidence="9">
    <location>
        <begin position="1"/>
        <end position="13"/>
    </location>
</feature>
<keyword evidence="11" id="KW-1185">Reference proteome</keyword>
<reference evidence="10" key="1">
    <citation type="journal article" date="2023" name="Genome Biol. Evol.">
        <title>First Whole Genome Sequence and Flow Cytometry Genome Size Data for the Lichen-Forming Fungus Ramalina farinacea (Ascomycota).</title>
        <authorList>
            <person name="Llewellyn T."/>
            <person name="Mian S."/>
            <person name="Hill R."/>
            <person name="Leitch I.J."/>
            <person name="Gaya E."/>
        </authorList>
    </citation>
    <scope>NUCLEOTIDE SEQUENCE</scope>
    <source>
        <strain evidence="10">LIQ254RAFAR</strain>
    </source>
</reference>
<organism evidence="10 11">
    <name type="scientific">Ramalina farinacea</name>
    <dbReference type="NCBI Taxonomy" id="258253"/>
    <lineage>
        <taxon>Eukaryota</taxon>
        <taxon>Fungi</taxon>
        <taxon>Dikarya</taxon>
        <taxon>Ascomycota</taxon>
        <taxon>Pezizomycotina</taxon>
        <taxon>Lecanoromycetes</taxon>
        <taxon>OSLEUM clade</taxon>
        <taxon>Lecanoromycetidae</taxon>
        <taxon>Lecanorales</taxon>
        <taxon>Lecanorineae</taxon>
        <taxon>Ramalinaceae</taxon>
        <taxon>Ramalina</taxon>
    </lineage>
</organism>
<protein>
    <submittedName>
        <fullName evidence="10">Uncharacterized protein</fullName>
    </submittedName>
</protein>
<keyword evidence="5" id="KW-0678">Repressor</keyword>
<accession>A0AA43QI56</accession>
<evidence type="ECO:0000256" key="6">
    <source>
        <dbReference type="ARBA" id="ARBA00023015"/>
    </source>
</evidence>
<dbReference type="AlphaFoldDB" id="A0AA43QI56"/>
<proteinExistence type="inferred from homology"/>
<feature type="compositionally biased region" description="Polar residues" evidence="9">
    <location>
        <begin position="21"/>
        <end position="55"/>
    </location>
</feature>
<evidence type="ECO:0000256" key="2">
    <source>
        <dbReference type="ARBA" id="ARBA00004496"/>
    </source>
</evidence>
<dbReference type="PANTHER" id="PTHR28246">
    <property type="entry name" value="G1-SPECIFIC TRANSCRIPTIONAL REPRESSOR WHI5-RELATED"/>
    <property type="match status" value="1"/>
</dbReference>
<comment type="similarity">
    <text evidence="3">Belongs to the WHI5/NRM1 family.</text>
</comment>
<dbReference type="EMBL" id="JAPUFD010000001">
    <property type="protein sequence ID" value="MDI1485306.1"/>
    <property type="molecule type" value="Genomic_DNA"/>
</dbReference>
<keyword evidence="4" id="KW-0963">Cytoplasm</keyword>
<evidence type="ECO:0000256" key="3">
    <source>
        <dbReference type="ARBA" id="ARBA00006922"/>
    </source>
</evidence>
<evidence type="ECO:0000313" key="11">
    <source>
        <dbReference type="Proteomes" id="UP001161017"/>
    </source>
</evidence>
<evidence type="ECO:0000256" key="7">
    <source>
        <dbReference type="ARBA" id="ARBA00023163"/>
    </source>
</evidence>
<dbReference type="GO" id="GO:0003712">
    <property type="term" value="F:transcription coregulator activity"/>
    <property type="evidence" value="ECO:0007669"/>
    <property type="project" value="TreeGrafter"/>
</dbReference>
<feature type="compositionally biased region" description="Polar residues" evidence="9">
    <location>
        <begin position="326"/>
        <end position="346"/>
    </location>
</feature>
<feature type="compositionally biased region" description="Polar residues" evidence="9">
    <location>
        <begin position="62"/>
        <end position="84"/>
    </location>
</feature>
<dbReference type="GO" id="GO:0000082">
    <property type="term" value="P:G1/S transition of mitotic cell cycle"/>
    <property type="evidence" value="ECO:0007669"/>
    <property type="project" value="InterPro"/>
</dbReference>
<feature type="compositionally biased region" description="Low complexity" evidence="9">
    <location>
        <begin position="217"/>
        <end position="229"/>
    </location>
</feature>
<evidence type="ECO:0000256" key="9">
    <source>
        <dbReference type="SAM" id="MobiDB-lite"/>
    </source>
</evidence>
<evidence type="ECO:0000256" key="5">
    <source>
        <dbReference type="ARBA" id="ARBA00022491"/>
    </source>
</evidence>
<dbReference type="InterPro" id="IPR039198">
    <property type="entry name" value="Srl3/Whi5"/>
</dbReference>
<dbReference type="InterPro" id="IPR013734">
    <property type="entry name" value="TF_Nrm1/Whi5"/>
</dbReference>
<keyword evidence="6" id="KW-0805">Transcription regulation</keyword>
<comment type="subcellular location">
    <subcellularLocation>
        <location evidence="2">Cytoplasm</location>
    </subcellularLocation>
    <subcellularLocation>
        <location evidence="1">Nucleus</location>
    </subcellularLocation>
</comment>
<dbReference type="PANTHER" id="PTHR28246:SF1">
    <property type="entry name" value="G1-SPECIFIC TRANSCRIPTIONAL REPRESSOR WHI5-RELATED"/>
    <property type="match status" value="1"/>
</dbReference>
<evidence type="ECO:0000313" key="10">
    <source>
        <dbReference type="EMBL" id="MDI1485306.1"/>
    </source>
</evidence>
<feature type="compositionally biased region" description="Polar residues" evidence="9">
    <location>
        <begin position="276"/>
        <end position="294"/>
    </location>
</feature>
<dbReference type="Pfam" id="PF08528">
    <property type="entry name" value="Whi5"/>
    <property type="match status" value="1"/>
</dbReference>
<feature type="region of interest" description="Disordered" evidence="9">
    <location>
        <begin position="385"/>
        <end position="446"/>
    </location>
</feature>
<feature type="compositionally biased region" description="Polar residues" evidence="9">
    <location>
        <begin position="388"/>
        <end position="415"/>
    </location>
</feature>
<feature type="region of interest" description="Disordered" evidence="9">
    <location>
        <begin position="1"/>
        <end position="158"/>
    </location>
</feature>
<feature type="region of interest" description="Disordered" evidence="9">
    <location>
        <begin position="276"/>
        <end position="351"/>
    </location>
</feature>
<gene>
    <name evidence="10" type="ORF">OHK93_000443</name>
</gene>
<feature type="compositionally biased region" description="Low complexity" evidence="9">
    <location>
        <begin position="148"/>
        <end position="158"/>
    </location>
</feature>
<sequence>MVASGSVTPQATRETLYEHPTSASQTSSFNDSMPSQLSETQLSAQEGLTSSQTFPTKVALTPATSFSNASSQEQAAFPDQQSGTPVDAQIAAKQHAVLPPASGGQVAYQPSPERSPRNAPKRMADGQLKSPVTALPMSPTESQVLAHSRNSSINSRNSQITELKTRLSYAMLKVQNGWQDQSLSELENLASQQASPMSAASEKKRHFQFSPRGEAQSPRSSGRPIGPSSDQHFLTSPRKRVSPQEHYPGSPGNPLGSASSSQASTYEAFWREHSNTNASSRLPPSDTQQQQQAGPSLAPPADIRPRTHWQQGVGASRQPPPLQIGSHPSTPQRRPNTATRTPSQQAAVEKDAVETLLFMSSPGNSGYHPHIPTGARTSLAANAVPTRQPLTEGQSRSRPVAASNTTRKQESSNASRPEGAPLSALSERDFDKVLDQMSDPSSDDDV</sequence>
<dbReference type="Proteomes" id="UP001161017">
    <property type="component" value="Unassembled WGS sequence"/>
</dbReference>
<dbReference type="GO" id="GO:0033309">
    <property type="term" value="C:SBF transcription complex"/>
    <property type="evidence" value="ECO:0007669"/>
    <property type="project" value="TreeGrafter"/>
</dbReference>